<sequence>MRPLYVASILASLKTVMESACTYFAERRDRLNNRAIESKWLVVAHAYIYLGLSAEGWMGRENREKLWWCCRLRSWRARHPNLSGPSEHETITFPPEDVDMAFTSPQ</sequence>
<feature type="region of interest" description="Disordered" evidence="1">
    <location>
        <begin position="82"/>
        <end position="106"/>
    </location>
</feature>
<comment type="caution">
    <text evidence="2">The sequence shown here is derived from an EMBL/GenBank/DDBJ whole genome shotgun (WGS) entry which is preliminary data.</text>
</comment>
<dbReference type="EMBL" id="JAVLET010000001">
    <property type="protein sequence ID" value="KAL0474877.1"/>
    <property type="molecule type" value="Genomic_DNA"/>
</dbReference>
<proteinExistence type="predicted"/>
<protein>
    <submittedName>
        <fullName evidence="2">Uncharacterized protein</fullName>
    </submittedName>
</protein>
<gene>
    <name evidence="2" type="ORF">QR685DRAFT_25846</name>
</gene>
<keyword evidence="3" id="KW-1185">Reference proteome</keyword>
<reference evidence="2 3" key="1">
    <citation type="submission" date="2023-09" db="EMBL/GenBank/DDBJ databases">
        <title>Multi-omics analysis of a traditional fermented food reveals byproduct-associated fungal strains for waste-to-food upcycling.</title>
        <authorList>
            <consortium name="Lawrence Berkeley National Laboratory"/>
            <person name="Rekdal V.M."/>
            <person name="Villalobos-Escobedo J.M."/>
            <person name="Rodriguez-Valeron N."/>
            <person name="Garcia M.O."/>
            <person name="Vasquez D.P."/>
            <person name="Damayanti I."/>
            <person name="Sorensen P.M."/>
            <person name="Baidoo E.E."/>
            <person name="De Carvalho A.C."/>
            <person name="Riley R."/>
            <person name="Lipzen A."/>
            <person name="He G."/>
            <person name="Yan M."/>
            <person name="Haridas S."/>
            <person name="Daum C."/>
            <person name="Yoshinaga Y."/>
            <person name="Ng V."/>
            <person name="Grigoriev I.V."/>
            <person name="Munk R."/>
            <person name="Nuraida L."/>
            <person name="Wijaya C.H."/>
            <person name="Morales P.-C."/>
            <person name="Keasling J.D."/>
        </authorList>
    </citation>
    <scope>NUCLEOTIDE SEQUENCE [LARGE SCALE GENOMIC DNA]</scope>
    <source>
        <strain evidence="2 3">FGSC 2613</strain>
    </source>
</reference>
<name>A0ABR3DQD4_NEUIN</name>
<organism evidence="2 3">
    <name type="scientific">Neurospora intermedia</name>
    <dbReference type="NCBI Taxonomy" id="5142"/>
    <lineage>
        <taxon>Eukaryota</taxon>
        <taxon>Fungi</taxon>
        <taxon>Dikarya</taxon>
        <taxon>Ascomycota</taxon>
        <taxon>Pezizomycotina</taxon>
        <taxon>Sordariomycetes</taxon>
        <taxon>Sordariomycetidae</taxon>
        <taxon>Sordariales</taxon>
        <taxon>Sordariaceae</taxon>
        <taxon>Neurospora</taxon>
    </lineage>
</organism>
<evidence type="ECO:0000313" key="3">
    <source>
        <dbReference type="Proteomes" id="UP001451303"/>
    </source>
</evidence>
<accession>A0ABR3DQD4</accession>
<evidence type="ECO:0000256" key="1">
    <source>
        <dbReference type="SAM" id="MobiDB-lite"/>
    </source>
</evidence>
<dbReference type="Proteomes" id="UP001451303">
    <property type="component" value="Unassembled WGS sequence"/>
</dbReference>
<evidence type="ECO:0000313" key="2">
    <source>
        <dbReference type="EMBL" id="KAL0474877.1"/>
    </source>
</evidence>